<organism evidence="1">
    <name type="scientific">Megaviridae environmental sample</name>
    <dbReference type="NCBI Taxonomy" id="1737588"/>
    <lineage>
        <taxon>Viruses</taxon>
        <taxon>Varidnaviria</taxon>
        <taxon>Bamfordvirae</taxon>
        <taxon>Nucleocytoviricota</taxon>
        <taxon>Megaviricetes</taxon>
        <taxon>Imitervirales</taxon>
        <taxon>Mimiviridae</taxon>
        <taxon>environmental samples</taxon>
    </lineage>
</organism>
<accession>A0A5J6VKI1</accession>
<reference evidence="1" key="1">
    <citation type="journal article" date="2019" name="Philos. Trans. R. Soc. Lond., B, Biol. Sci.">
        <title>Targeted metagenomic recovery of four divergent viruses reveals shared and distinctive characteristics of giant viruses of marine eukaryotes.</title>
        <authorList>
            <person name="Needham D.M."/>
            <person name="Poirier C."/>
            <person name="Hehenberger E."/>
            <person name="Jimenez V."/>
            <person name="Swalwell J.E."/>
            <person name="Santoro A.E."/>
            <person name="Worden A.Z."/>
        </authorList>
    </citation>
    <scope>NUCLEOTIDE SEQUENCE</scope>
    <source>
        <strain evidence="1">MPacV-611</strain>
    </source>
</reference>
<dbReference type="EMBL" id="MN448289">
    <property type="protein sequence ID" value="QFG74686.1"/>
    <property type="molecule type" value="Genomic_DNA"/>
</dbReference>
<evidence type="ECO:0000313" key="1">
    <source>
        <dbReference type="EMBL" id="QFG74686.1"/>
    </source>
</evidence>
<sequence>MSITLKLIDISKQTSRLNIGKQNETRLVQLEEQNLTLKILYVKLMREYNMNILNLKNVEYIHNGTKLNKNHLDLIIDISKNSTINILIKDTHNGDMFRKNIFDDVKKQINTEKCIEPTILNISEIKTNNNEHIDEYLSDEDFKYLLNIYINKPDLFNKLSNYVHSGNYIEKSEIEEADSIVETPELELLKKYNEDCNLGFSLEHLNNVLIHFKNQVNLTLRFLVNTSNNHNKE</sequence>
<protein>
    <submittedName>
        <fullName evidence="1">Uncharacterized protein</fullName>
    </submittedName>
</protein>
<proteinExistence type="predicted"/>
<name>A0A5J6VKI1_9VIRU</name>